<organism evidence="2 3">
    <name type="scientific">Litchfieldella rifensis</name>
    <dbReference type="NCBI Taxonomy" id="762643"/>
    <lineage>
        <taxon>Bacteria</taxon>
        <taxon>Pseudomonadati</taxon>
        <taxon>Pseudomonadota</taxon>
        <taxon>Gammaproteobacteria</taxon>
        <taxon>Oceanospirillales</taxon>
        <taxon>Halomonadaceae</taxon>
        <taxon>Litchfieldella</taxon>
    </lineage>
</organism>
<evidence type="ECO:0000313" key="3">
    <source>
        <dbReference type="Proteomes" id="UP001595579"/>
    </source>
</evidence>
<evidence type="ECO:0000313" key="2">
    <source>
        <dbReference type="EMBL" id="MFC3283737.1"/>
    </source>
</evidence>
<gene>
    <name evidence="2" type="ORF">ACFOEV_08975</name>
</gene>
<dbReference type="Gene3D" id="1.10.287.70">
    <property type="match status" value="1"/>
</dbReference>
<dbReference type="RefSeq" id="WP_386773011.1">
    <property type="nucleotide sequence ID" value="NZ_JBHRUG010000017.1"/>
</dbReference>
<evidence type="ECO:0000259" key="1">
    <source>
        <dbReference type="Pfam" id="PF07885"/>
    </source>
</evidence>
<keyword evidence="3" id="KW-1185">Reference proteome</keyword>
<dbReference type="SUPFAM" id="SSF81324">
    <property type="entry name" value="Voltage-gated potassium channels"/>
    <property type="match status" value="1"/>
</dbReference>
<proteinExistence type="predicted"/>
<dbReference type="InterPro" id="IPR013099">
    <property type="entry name" value="K_chnl_dom"/>
</dbReference>
<sequence length="76" mass="8331">MRYRRIPTALPSGDRWPIHDGGVATALASLTSPQCQVDSPLIRLLDYVFSSTVTYTTFGYGDITPKPFACTTAARH</sequence>
<dbReference type="Proteomes" id="UP001595579">
    <property type="component" value="Unassembled WGS sequence"/>
</dbReference>
<comment type="caution">
    <text evidence="2">The sequence shown here is derived from an EMBL/GenBank/DDBJ whole genome shotgun (WGS) entry which is preliminary data.</text>
</comment>
<name>A0ABV7LN44_9GAMM</name>
<protein>
    <submittedName>
        <fullName evidence="2">Ion channel</fullName>
    </submittedName>
</protein>
<dbReference type="EMBL" id="JBHRUG010000017">
    <property type="protein sequence ID" value="MFC3283737.1"/>
    <property type="molecule type" value="Genomic_DNA"/>
</dbReference>
<feature type="domain" description="Potassium channel" evidence="1">
    <location>
        <begin position="42"/>
        <end position="68"/>
    </location>
</feature>
<reference evidence="3" key="1">
    <citation type="journal article" date="2019" name="Int. J. Syst. Evol. Microbiol.">
        <title>The Global Catalogue of Microorganisms (GCM) 10K type strain sequencing project: providing services to taxonomists for standard genome sequencing and annotation.</title>
        <authorList>
            <consortium name="The Broad Institute Genomics Platform"/>
            <consortium name="The Broad Institute Genome Sequencing Center for Infectious Disease"/>
            <person name="Wu L."/>
            <person name="Ma J."/>
        </authorList>
    </citation>
    <scope>NUCLEOTIDE SEQUENCE [LARGE SCALE GENOMIC DNA]</scope>
    <source>
        <strain evidence="3">CECT 7698</strain>
    </source>
</reference>
<dbReference type="Pfam" id="PF07885">
    <property type="entry name" value="Ion_trans_2"/>
    <property type="match status" value="1"/>
</dbReference>
<accession>A0ABV7LN44</accession>